<keyword evidence="7" id="KW-1185">Reference proteome</keyword>
<dbReference type="PANTHER" id="PTHR19980:SF0">
    <property type="entry name" value="CLEAVAGE STIMULATION FACTOR SUBUNIT 3"/>
    <property type="match status" value="1"/>
</dbReference>
<comment type="subcellular location">
    <subcellularLocation>
        <location evidence="1">Nucleus</location>
    </subcellularLocation>
</comment>
<dbReference type="GO" id="GO:0005634">
    <property type="term" value="C:nucleus"/>
    <property type="evidence" value="ECO:0007669"/>
    <property type="project" value="UniProtKB-SubCell"/>
</dbReference>
<evidence type="ECO:0000313" key="6">
    <source>
        <dbReference type="EMBL" id="KAK2078946.1"/>
    </source>
</evidence>
<accession>A0AAD9MNK1</accession>
<feature type="compositionally biased region" description="Low complexity" evidence="4">
    <location>
        <begin position="697"/>
        <end position="710"/>
    </location>
</feature>
<organism evidence="6 7">
    <name type="scientific">Prototheca wickerhamii</name>
    <dbReference type="NCBI Taxonomy" id="3111"/>
    <lineage>
        <taxon>Eukaryota</taxon>
        <taxon>Viridiplantae</taxon>
        <taxon>Chlorophyta</taxon>
        <taxon>core chlorophytes</taxon>
        <taxon>Trebouxiophyceae</taxon>
        <taxon>Chlorellales</taxon>
        <taxon>Chlorellaceae</taxon>
        <taxon>Prototheca</taxon>
    </lineage>
</organism>
<reference evidence="6" key="1">
    <citation type="submission" date="2021-01" db="EMBL/GenBank/DDBJ databases">
        <authorList>
            <person name="Eckstrom K.M.E."/>
        </authorList>
    </citation>
    <scope>NUCLEOTIDE SEQUENCE</scope>
    <source>
        <strain evidence="6">UVCC 0001</strain>
    </source>
</reference>
<feature type="compositionally biased region" description="Low complexity" evidence="4">
    <location>
        <begin position="556"/>
        <end position="565"/>
    </location>
</feature>
<dbReference type="SUPFAM" id="SSF48452">
    <property type="entry name" value="TPR-like"/>
    <property type="match status" value="1"/>
</dbReference>
<keyword evidence="3" id="KW-0539">Nucleus</keyword>
<dbReference type="AlphaFoldDB" id="A0AAD9MNK1"/>
<gene>
    <name evidence="6" type="ORF">QBZ16_002636</name>
</gene>
<dbReference type="GO" id="GO:0003729">
    <property type="term" value="F:mRNA binding"/>
    <property type="evidence" value="ECO:0007669"/>
    <property type="project" value="TreeGrafter"/>
</dbReference>
<dbReference type="Proteomes" id="UP001255856">
    <property type="component" value="Unassembled WGS sequence"/>
</dbReference>
<dbReference type="GO" id="GO:0031124">
    <property type="term" value="P:mRNA 3'-end processing"/>
    <property type="evidence" value="ECO:0007669"/>
    <property type="project" value="InterPro"/>
</dbReference>
<dbReference type="PANTHER" id="PTHR19980">
    <property type="entry name" value="RNA CLEAVAGE STIMULATION FACTOR"/>
    <property type="match status" value="1"/>
</dbReference>
<evidence type="ECO:0000313" key="7">
    <source>
        <dbReference type="Proteomes" id="UP001255856"/>
    </source>
</evidence>
<comment type="caution">
    <text evidence="6">The sequence shown here is derived from an EMBL/GenBank/DDBJ whole genome shotgun (WGS) entry which is preliminary data.</text>
</comment>
<feature type="region of interest" description="Disordered" evidence="4">
    <location>
        <begin position="537"/>
        <end position="633"/>
    </location>
</feature>
<dbReference type="Pfam" id="PF05843">
    <property type="entry name" value="Suf"/>
    <property type="match status" value="2"/>
</dbReference>
<evidence type="ECO:0000256" key="3">
    <source>
        <dbReference type="ARBA" id="ARBA00023242"/>
    </source>
</evidence>
<dbReference type="InterPro" id="IPR045243">
    <property type="entry name" value="Rna14-like"/>
</dbReference>
<dbReference type="SMART" id="SM00386">
    <property type="entry name" value="HAT"/>
    <property type="match status" value="8"/>
</dbReference>
<dbReference type="EMBL" id="JASFZW010000003">
    <property type="protein sequence ID" value="KAK2078946.1"/>
    <property type="molecule type" value="Genomic_DNA"/>
</dbReference>
<proteinExistence type="predicted"/>
<protein>
    <recommendedName>
        <fullName evidence="5">Suppressor of forked domain-containing protein</fullName>
    </recommendedName>
</protein>
<feature type="domain" description="Suppressor of forked" evidence="5">
    <location>
        <begin position="229"/>
        <end position="492"/>
    </location>
</feature>
<evidence type="ECO:0000256" key="4">
    <source>
        <dbReference type="SAM" id="MobiDB-lite"/>
    </source>
</evidence>
<sequence length="753" mass="80559">MAESQRLAALRGRVQEQPCDQDAWDDLIEELRAQRDVTAVREAYEALLAEFPTAAQYWKDYAEFEVGHGGDNAAKAIFSRCLLRCPVADLWRAYLKLVRRVDERKGAVGLPELRQAYEFTLDRLGQDALAGPVWEEYIDMLEAAKPGTPEHEALFGAGAQEDSARTVALRRAFQKALLVPGPSLDALWAGYERFELRGDSRSPLAKRAIDEWRPLWQAARALAGRRTDLALDEAAYAARVSLCFEQALALHPGRADLALAFADWHERGGGEGAAAALAVLQEARAQAPACLALHLAAAEALERAGEVADARAVFEEVVAGLGPKAGDEQAAEGEGASADAPFLLRAARAAQGTLAWVHYMRFAARTEGLMAARKVFLRARKWPGVGWRAFAASADLEWAGAAGGPDTVTRNVFELGLLTHLREPGYVLHYLRFLRGRGDLTNARALLERALKEAGEAPGALQALLDAYLELESETGSQAAARAVEARRREALLRALGGAGARPGPPPLKYGALGALPTTPADAAEWRLAVAGYDGKAADGAEQGAPGRDVPDAPPRSRALSPPAEAADEVAPRAATRRSARDSEEETQSASVARPRGASSRWSPEPEAGSRGRRGRSASPDGPPTLPRELQLFIADLPPAHEFKGPLPDVEQVLSVAVANDYTPAGVEAHEAAAARERRRQRAAQGQAPPGVPPHAPAAYDPAAAAGYGASLKRKPEYGSDSGDEDYRRAGGAYGAPGGADLYRMRRARVTRP</sequence>
<feature type="domain" description="Suppressor of forked" evidence="5">
    <location>
        <begin position="8"/>
        <end position="223"/>
    </location>
</feature>
<feature type="region of interest" description="Disordered" evidence="4">
    <location>
        <begin position="668"/>
        <end position="753"/>
    </location>
</feature>
<dbReference type="InterPro" id="IPR003107">
    <property type="entry name" value="HAT"/>
</dbReference>
<evidence type="ECO:0000259" key="5">
    <source>
        <dbReference type="Pfam" id="PF05843"/>
    </source>
</evidence>
<keyword evidence="2" id="KW-0677">Repeat</keyword>
<dbReference type="InterPro" id="IPR008847">
    <property type="entry name" value="Suf"/>
</dbReference>
<evidence type="ECO:0000256" key="1">
    <source>
        <dbReference type="ARBA" id="ARBA00004123"/>
    </source>
</evidence>
<dbReference type="InterPro" id="IPR011990">
    <property type="entry name" value="TPR-like_helical_dom_sf"/>
</dbReference>
<name>A0AAD9MNK1_PROWI</name>
<evidence type="ECO:0000256" key="2">
    <source>
        <dbReference type="ARBA" id="ARBA00022737"/>
    </source>
</evidence>
<dbReference type="Gene3D" id="1.25.40.1040">
    <property type="match status" value="2"/>
</dbReference>